<name>A0A2M8EKV5_UNCKA</name>
<dbReference type="InterPro" id="IPR032820">
    <property type="entry name" value="ATPase_put"/>
</dbReference>
<evidence type="ECO:0000313" key="2">
    <source>
        <dbReference type="EMBL" id="PJC23330.1"/>
    </source>
</evidence>
<feature type="transmembrane region" description="Helical" evidence="1">
    <location>
        <begin position="21"/>
        <end position="45"/>
    </location>
</feature>
<dbReference type="Proteomes" id="UP000229756">
    <property type="component" value="Unassembled WGS sequence"/>
</dbReference>
<gene>
    <name evidence="2" type="ORF">CO058_04160</name>
</gene>
<proteinExistence type="predicted"/>
<dbReference type="EMBL" id="PFSJ01000030">
    <property type="protein sequence ID" value="PJC23330.1"/>
    <property type="molecule type" value="Genomic_DNA"/>
</dbReference>
<keyword evidence="1" id="KW-1133">Transmembrane helix</keyword>
<reference evidence="3" key="1">
    <citation type="submission" date="2017-09" db="EMBL/GenBank/DDBJ databases">
        <title>Depth-based differentiation of microbial function through sediment-hosted aquifers and enrichment of novel symbionts in the deep terrestrial subsurface.</title>
        <authorList>
            <person name="Probst A.J."/>
            <person name="Ladd B."/>
            <person name="Jarett J.K."/>
            <person name="Geller-Mcgrath D.E."/>
            <person name="Sieber C.M.K."/>
            <person name="Emerson J.B."/>
            <person name="Anantharaman K."/>
            <person name="Thomas B.C."/>
            <person name="Malmstrom R."/>
            <person name="Stieglmeier M."/>
            <person name="Klingl A."/>
            <person name="Woyke T."/>
            <person name="Ryan C.M."/>
            <person name="Banfield J.F."/>
        </authorList>
    </citation>
    <scope>NUCLEOTIDE SEQUENCE [LARGE SCALE GENOMIC DNA]</scope>
</reference>
<dbReference type="AlphaFoldDB" id="A0A2M8EKV5"/>
<keyword evidence="1" id="KW-0812">Transmembrane</keyword>
<accession>A0A2M8EKV5</accession>
<sequence length="84" mass="9816">MIISRMKKTDKEYLENFKRNRIKAFGSIAGITFGVVIIFFLIGYYIDTTFNTKPYGIIILLVVSFPIVQVILYRILKKIYSDKN</sequence>
<dbReference type="Pfam" id="PF09527">
    <property type="entry name" value="ATPase_gene1"/>
    <property type="match status" value="1"/>
</dbReference>
<organism evidence="2 3">
    <name type="scientific">candidate division WWE3 bacterium CG_4_9_14_0_2_um_filter_35_11</name>
    <dbReference type="NCBI Taxonomy" id="1975077"/>
    <lineage>
        <taxon>Bacteria</taxon>
        <taxon>Katanobacteria</taxon>
    </lineage>
</organism>
<evidence type="ECO:0008006" key="4">
    <source>
        <dbReference type="Google" id="ProtNLM"/>
    </source>
</evidence>
<protein>
    <recommendedName>
        <fullName evidence="4">AtpZ/AtpI family protein</fullName>
    </recommendedName>
</protein>
<evidence type="ECO:0000256" key="1">
    <source>
        <dbReference type="SAM" id="Phobius"/>
    </source>
</evidence>
<comment type="caution">
    <text evidence="2">The sequence shown here is derived from an EMBL/GenBank/DDBJ whole genome shotgun (WGS) entry which is preliminary data.</text>
</comment>
<feature type="transmembrane region" description="Helical" evidence="1">
    <location>
        <begin position="57"/>
        <end position="76"/>
    </location>
</feature>
<keyword evidence="1" id="KW-0472">Membrane</keyword>
<evidence type="ECO:0000313" key="3">
    <source>
        <dbReference type="Proteomes" id="UP000229756"/>
    </source>
</evidence>